<name>A0ABS6GZP1_MAMLE</name>
<keyword evidence="2" id="KW-1185">Reference proteome</keyword>
<reference evidence="1 2" key="1">
    <citation type="submission" date="2021-06" db="EMBL/GenBank/DDBJ databases">
        <title>Staphylococcus lentus K169 genome sequencing.</title>
        <authorList>
            <person name="Sundareshan S."/>
            <person name="Akhila D.S."/>
            <person name="Prachi D."/>
            <person name="Sivakumar R."/>
            <person name="Rajendhran J."/>
            <person name="Isloor S."/>
            <person name="Hegde N.R."/>
        </authorList>
    </citation>
    <scope>NUCLEOTIDE SEQUENCE [LARGE SCALE GENOMIC DNA]</scope>
    <source>
        <strain evidence="1 2">K169</strain>
    </source>
</reference>
<evidence type="ECO:0000313" key="1">
    <source>
        <dbReference type="EMBL" id="MBU6114112.1"/>
    </source>
</evidence>
<comment type="caution">
    <text evidence="1">The sequence shown here is derived from an EMBL/GenBank/DDBJ whole genome shotgun (WGS) entry which is preliminary data.</text>
</comment>
<protein>
    <submittedName>
        <fullName evidence="1">XcbB/CpsF family capsular polysaccharide biosynthesis protein</fullName>
    </submittedName>
</protein>
<dbReference type="EMBL" id="JAHLZN010000016">
    <property type="protein sequence ID" value="MBU6114112.1"/>
    <property type="molecule type" value="Genomic_DNA"/>
</dbReference>
<dbReference type="InterPro" id="IPR022267">
    <property type="entry name" value="Asp2"/>
</dbReference>
<dbReference type="Proteomes" id="UP000770161">
    <property type="component" value="Unassembled WGS sequence"/>
</dbReference>
<accession>A0ABS6GZP1</accession>
<organism evidence="1 2">
    <name type="scientific">Mammaliicoccus lentus</name>
    <name type="common">Staphylococcus lentus</name>
    <dbReference type="NCBI Taxonomy" id="42858"/>
    <lineage>
        <taxon>Bacteria</taxon>
        <taxon>Bacillati</taxon>
        <taxon>Bacillota</taxon>
        <taxon>Bacilli</taxon>
        <taxon>Bacillales</taxon>
        <taxon>Staphylococcaceae</taxon>
        <taxon>Mammaliicoccus</taxon>
    </lineage>
</organism>
<dbReference type="NCBIfam" id="NF033892">
    <property type="entry name" value="XcbB_CpsF_sero"/>
    <property type="match status" value="1"/>
</dbReference>
<proteinExistence type="predicted"/>
<evidence type="ECO:0000313" key="2">
    <source>
        <dbReference type="Proteomes" id="UP000770161"/>
    </source>
</evidence>
<gene>
    <name evidence="1" type="ORF">KQ656_09090</name>
</gene>
<dbReference type="Pfam" id="PF16929">
    <property type="entry name" value="Asp2"/>
    <property type="match status" value="1"/>
</dbReference>
<sequence>MTQEKYYLDKNHLWGKYYLHFEPKFYKDFLVNLLNIVYKDEVLTNSNNIVDEKSKLFKNQKINFDDVEQKLINAKRVEVITNSDTNLIKLARRNKDAYNLYKKLLEQDYVLYFHKEGVSKLYKRKYVNELFKRKDLIKSNEVYYTLDKPKDRKINEDIPRKLLVIFTCMPPQNEYDSHLMPKRMFTKFFDGIERSLVKNVYTMRIMDLNVSHGSHYISTVNYQNYENEIQQAILQLKQDLNIQDENIVFYGVSKGGTGALYHGSALDFKTLAVDPILNIGDKLEDNDRRFLKNLRKEDLVPDINKNLNKYNTMDKYLICSEKVPLYYEQDMRLEKDKLKILNKIDNLITSHPEVSRNTIPEQLMILNTLLGGFEYN</sequence>